<reference evidence="4 5" key="1">
    <citation type="submission" date="2020-08" db="EMBL/GenBank/DDBJ databases">
        <title>Genomic Encyclopedia of Type Strains, Phase IV (KMG-IV): sequencing the most valuable type-strain genomes for metagenomic binning, comparative biology and taxonomic classification.</title>
        <authorList>
            <person name="Goeker M."/>
        </authorList>
    </citation>
    <scope>NUCLEOTIDE SEQUENCE [LARGE SCALE GENOMIC DNA]</scope>
    <source>
        <strain evidence="4 5">DSM 23562</strain>
    </source>
</reference>
<dbReference type="InterPro" id="IPR010093">
    <property type="entry name" value="SinI_DNA-bd"/>
</dbReference>
<dbReference type="Pfam" id="PF13614">
    <property type="entry name" value="AAA_31"/>
    <property type="match status" value="1"/>
</dbReference>
<dbReference type="InterPro" id="IPR041657">
    <property type="entry name" value="HTH_17"/>
</dbReference>
<dbReference type="Gene3D" id="3.40.50.300">
    <property type="entry name" value="P-loop containing nucleotide triphosphate hydrolases"/>
    <property type="match status" value="1"/>
</dbReference>
<dbReference type="PANTHER" id="PTHR13696">
    <property type="entry name" value="P-LOOP CONTAINING NUCLEOSIDE TRIPHOSPHATE HYDROLASE"/>
    <property type="match status" value="1"/>
</dbReference>
<keyword evidence="5" id="KW-1185">Reference proteome</keyword>
<dbReference type="CDD" id="cd02042">
    <property type="entry name" value="ParAB_family"/>
    <property type="match status" value="1"/>
</dbReference>
<dbReference type="SUPFAM" id="SSF52540">
    <property type="entry name" value="P-loop containing nucleoside triphosphate hydrolases"/>
    <property type="match status" value="1"/>
</dbReference>
<dbReference type="Proteomes" id="UP000520814">
    <property type="component" value="Unassembled WGS sequence"/>
</dbReference>
<dbReference type="InterPro" id="IPR050678">
    <property type="entry name" value="DNA_Partitioning_ATPase"/>
</dbReference>
<comment type="similarity">
    <text evidence="1">Belongs to the ParA family.</text>
</comment>
<dbReference type="EMBL" id="JACHGW010000014">
    <property type="protein sequence ID" value="MBB6054100.1"/>
    <property type="molecule type" value="Genomic_DNA"/>
</dbReference>
<dbReference type="AlphaFoldDB" id="A0A7W9SXC3"/>
<dbReference type="FunFam" id="3.40.50.300:FF:000285">
    <property type="entry name" value="Sporulation initiation inhibitor Soj"/>
    <property type="match status" value="1"/>
</dbReference>
<organism evidence="4 5">
    <name type="scientific">Armatimonas rosea</name>
    <dbReference type="NCBI Taxonomy" id="685828"/>
    <lineage>
        <taxon>Bacteria</taxon>
        <taxon>Bacillati</taxon>
        <taxon>Armatimonadota</taxon>
        <taxon>Armatimonadia</taxon>
        <taxon>Armatimonadales</taxon>
        <taxon>Armatimonadaceae</taxon>
        <taxon>Armatimonas</taxon>
    </lineage>
</organism>
<dbReference type="GO" id="GO:0003677">
    <property type="term" value="F:DNA binding"/>
    <property type="evidence" value="ECO:0007669"/>
    <property type="project" value="InterPro"/>
</dbReference>
<comment type="caution">
    <text evidence="4">The sequence shown here is derived from an EMBL/GenBank/DDBJ whole genome shotgun (WGS) entry which is preliminary data.</text>
</comment>
<evidence type="ECO:0000259" key="2">
    <source>
        <dbReference type="Pfam" id="PF12728"/>
    </source>
</evidence>
<feature type="domain" description="AAA" evidence="3">
    <location>
        <begin position="63"/>
        <end position="236"/>
    </location>
</feature>
<gene>
    <name evidence="4" type="ORF">HNQ39_005947</name>
</gene>
<sequence length="319" mass="34005">MKLLTVAEAAKYANVSEPTIRRRIEAGELDGVKDGTLLKVRLTDLERVFPSPNRVPVPTRPCRVLAISNQKGGVGKTSTAVNLAAALAQQSRVLAIDCDPQGNMTQAFGVNADALDMTTYNILDEPARASWAILKPIDTLPNLSLIGANLELAAADVKLASAVMRETRLRQAIEPLGAGFDFIVLDCPPSLGLPTINALMAATEVIIPVSPGKFSLAGVRNLFDSIGEVRKFNTALAAPKALRNAWDTTNAASAVSESLEKAFGKDLLTTIIPRSVKVTEAQMQDSPILLYLETLPPSARQSDRAGAAYLALAEEVRHG</sequence>
<dbReference type="NCBIfam" id="TIGR01764">
    <property type="entry name" value="excise"/>
    <property type="match status" value="1"/>
</dbReference>
<evidence type="ECO:0000259" key="3">
    <source>
        <dbReference type="Pfam" id="PF13614"/>
    </source>
</evidence>
<dbReference type="InterPro" id="IPR025669">
    <property type="entry name" value="AAA_dom"/>
</dbReference>
<accession>A0A7W9SXC3</accession>
<evidence type="ECO:0000256" key="1">
    <source>
        <dbReference type="ARBA" id="ARBA00006976"/>
    </source>
</evidence>
<dbReference type="RefSeq" id="WP_184204183.1">
    <property type="nucleotide sequence ID" value="NZ_JACHGW010000014.1"/>
</dbReference>
<feature type="domain" description="Helix-turn-helix" evidence="2">
    <location>
        <begin position="3"/>
        <end position="47"/>
    </location>
</feature>
<proteinExistence type="inferred from homology"/>
<protein>
    <submittedName>
        <fullName evidence="4">Chromosome partitioning protein</fullName>
    </submittedName>
</protein>
<dbReference type="PANTHER" id="PTHR13696:SF52">
    <property type="entry name" value="PARA FAMILY PROTEIN CT_582"/>
    <property type="match status" value="1"/>
</dbReference>
<dbReference type="InterPro" id="IPR027417">
    <property type="entry name" value="P-loop_NTPase"/>
</dbReference>
<evidence type="ECO:0000313" key="5">
    <source>
        <dbReference type="Proteomes" id="UP000520814"/>
    </source>
</evidence>
<dbReference type="Pfam" id="PF12728">
    <property type="entry name" value="HTH_17"/>
    <property type="match status" value="1"/>
</dbReference>
<evidence type="ECO:0000313" key="4">
    <source>
        <dbReference type="EMBL" id="MBB6054100.1"/>
    </source>
</evidence>
<name>A0A7W9SXC3_ARMRO</name>